<keyword evidence="3" id="KW-0393">Immunoglobulin domain</keyword>
<dbReference type="InterPro" id="IPR007110">
    <property type="entry name" value="Ig-like_dom"/>
</dbReference>
<dbReference type="Proteomes" id="UP001469553">
    <property type="component" value="Unassembled WGS sequence"/>
</dbReference>
<dbReference type="PANTHER" id="PTHR24100:SF151">
    <property type="entry name" value="ICOS LIGAND"/>
    <property type="match status" value="1"/>
</dbReference>
<dbReference type="SMART" id="SM00408">
    <property type="entry name" value="IGc2"/>
    <property type="match status" value="1"/>
</dbReference>
<evidence type="ECO:0000256" key="3">
    <source>
        <dbReference type="ARBA" id="ARBA00023319"/>
    </source>
</evidence>
<evidence type="ECO:0000256" key="1">
    <source>
        <dbReference type="ARBA" id="ARBA00004370"/>
    </source>
</evidence>
<keyword evidence="7" id="KW-1185">Reference proteome</keyword>
<protein>
    <recommendedName>
        <fullName evidence="5">Ig-like domain-containing protein</fullName>
    </recommendedName>
</protein>
<keyword evidence="2 4" id="KW-0472">Membrane</keyword>
<evidence type="ECO:0000313" key="6">
    <source>
        <dbReference type="EMBL" id="MEQ2293902.1"/>
    </source>
</evidence>
<evidence type="ECO:0000256" key="4">
    <source>
        <dbReference type="SAM" id="Phobius"/>
    </source>
</evidence>
<dbReference type="PANTHER" id="PTHR24100">
    <property type="entry name" value="BUTYROPHILIN"/>
    <property type="match status" value="1"/>
</dbReference>
<feature type="transmembrane region" description="Helical" evidence="4">
    <location>
        <begin position="156"/>
        <end position="179"/>
    </location>
</feature>
<dbReference type="InterPro" id="IPR003598">
    <property type="entry name" value="Ig_sub2"/>
</dbReference>
<dbReference type="Gene3D" id="2.60.40.10">
    <property type="entry name" value="Immunoglobulins"/>
    <property type="match status" value="1"/>
</dbReference>
<comment type="caution">
    <text evidence="6">The sequence shown here is derived from an EMBL/GenBank/DDBJ whole genome shotgun (WGS) entry which is preliminary data.</text>
</comment>
<dbReference type="SUPFAM" id="SSF48726">
    <property type="entry name" value="Immunoglobulin"/>
    <property type="match status" value="1"/>
</dbReference>
<dbReference type="SMART" id="SM00406">
    <property type="entry name" value="IGv"/>
    <property type="match status" value="1"/>
</dbReference>
<name>A0ABV0YJL6_9TELE</name>
<evidence type="ECO:0000259" key="5">
    <source>
        <dbReference type="PROSITE" id="PS50835"/>
    </source>
</evidence>
<dbReference type="InterPro" id="IPR013783">
    <property type="entry name" value="Ig-like_fold"/>
</dbReference>
<keyword evidence="4" id="KW-1133">Transmembrane helix</keyword>
<feature type="domain" description="Ig-like" evidence="5">
    <location>
        <begin position="9"/>
        <end position="133"/>
    </location>
</feature>
<dbReference type="InterPro" id="IPR050504">
    <property type="entry name" value="IgSF_BTN/MOG"/>
</dbReference>
<dbReference type="Pfam" id="PF07686">
    <property type="entry name" value="V-set"/>
    <property type="match status" value="1"/>
</dbReference>
<keyword evidence="4" id="KW-0812">Transmembrane</keyword>
<gene>
    <name evidence="6" type="ORF">AMECASPLE_038158</name>
</gene>
<evidence type="ECO:0000313" key="7">
    <source>
        <dbReference type="Proteomes" id="UP001469553"/>
    </source>
</evidence>
<dbReference type="InterPro" id="IPR013106">
    <property type="entry name" value="Ig_V-set"/>
</dbReference>
<accession>A0ABV0YJL6</accession>
<dbReference type="PROSITE" id="PS50835">
    <property type="entry name" value="IG_LIKE"/>
    <property type="match status" value="1"/>
</dbReference>
<evidence type="ECO:0000256" key="2">
    <source>
        <dbReference type="ARBA" id="ARBA00023136"/>
    </source>
</evidence>
<dbReference type="InterPro" id="IPR003599">
    <property type="entry name" value="Ig_sub"/>
</dbReference>
<dbReference type="EMBL" id="JAHRIP010035071">
    <property type="protein sequence ID" value="MEQ2293902.1"/>
    <property type="molecule type" value="Genomic_DNA"/>
</dbReference>
<dbReference type="InterPro" id="IPR036179">
    <property type="entry name" value="Ig-like_dom_sf"/>
</dbReference>
<reference evidence="6 7" key="1">
    <citation type="submission" date="2021-06" db="EMBL/GenBank/DDBJ databases">
        <authorList>
            <person name="Palmer J.M."/>
        </authorList>
    </citation>
    <scope>NUCLEOTIDE SEQUENCE [LARGE SCALE GENOMIC DNA]</scope>
    <source>
        <strain evidence="6 7">AS_MEX2019</strain>
        <tissue evidence="6">Muscle</tissue>
    </source>
</reference>
<dbReference type="SMART" id="SM00409">
    <property type="entry name" value="IG"/>
    <property type="match status" value="1"/>
</dbReference>
<organism evidence="6 7">
    <name type="scientific">Ameca splendens</name>
    <dbReference type="NCBI Taxonomy" id="208324"/>
    <lineage>
        <taxon>Eukaryota</taxon>
        <taxon>Metazoa</taxon>
        <taxon>Chordata</taxon>
        <taxon>Craniata</taxon>
        <taxon>Vertebrata</taxon>
        <taxon>Euteleostomi</taxon>
        <taxon>Actinopterygii</taxon>
        <taxon>Neopterygii</taxon>
        <taxon>Teleostei</taxon>
        <taxon>Neoteleostei</taxon>
        <taxon>Acanthomorphata</taxon>
        <taxon>Ovalentaria</taxon>
        <taxon>Atherinomorphae</taxon>
        <taxon>Cyprinodontiformes</taxon>
        <taxon>Goodeidae</taxon>
        <taxon>Ameca</taxon>
    </lineage>
</organism>
<comment type="subcellular location">
    <subcellularLocation>
        <location evidence="1">Membrane</location>
    </subcellularLocation>
</comment>
<sequence length="197" mass="21574">MKSTWDSSPEIDALQLLVRSPVEKANDQRNITAEPGQNITLPCRAADNKPAIAVEWRRTGLGKEYVLLYRDGRIDPGNQHPSYKNRVDLQDRQMKDGDVSLVLKNLTTNDTGAYECRVQNEGSLDTKLLRTIQLDVPPPGDKDGGNKDAGDKDGSIGLIVGLITSVAAVVAAGVLFVMYRRKSACFREKTPDPPADL</sequence>
<proteinExistence type="predicted"/>